<sequence length="563" mass="62077">ASDLSQADVCDGSTQKIYEWINRAAEDAQISRRDAIVESFPQGPHVKSLKMVDIVVVTPDITEASHGTVGEFKYVKARNATFKGIQRGTSPSDCIKNPAAVKEISNDPNGPRYGRPCHRFGPPVALFSPPLALLKHQLDHLELLTPDPSTLDNAFDFVAQSADFHDNEHAREAALKPILGHLLPGDAQWQELTEGGKAKIDGAWTRDIFTYLIFELKNEQGLGGDPFLQGLVSYGKIVAQDKYAPYRERSNLPAILLAVAGNRLVVSAAIFTNKVYAEELLSVTLRLGPHGSANVLRVGRVFMAINQAMGRLIGLYSGLLLGSRSLPPQTVALWPRPTIYPSKTQSIPKLEFFAKVDRVTGKPLLEIDEDNEPHAMYLARMQVKTSTQAKGSTHEVFVKFAPNYNEAAHRLLASQKPPLAPALHFCARVIGDMYMVVMEYIPESRGRSADTKVYDYGPPLPPNLPQIVQQEVHKALRLLHEQQLVFGDLREPNLLYLPESGGRILLVDFDMVGGDGEATYSACLNPKGGFAPGVRRGQVMKKEHDFGNLQMVLERLRLALARA</sequence>
<organism evidence="2 3">
    <name type="scientific">Thelephora terrestris</name>
    <dbReference type="NCBI Taxonomy" id="56493"/>
    <lineage>
        <taxon>Eukaryota</taxon>
        <taxon>Fungi</taxon>
        <taxon>Dikarya</taxon>
        <taxon>Basidiomycota</taxon>
        <taxon>Agaricomycotina</taxon>
        <taxon>Agaricomycetes</taxon>
        <taxon>Thelephorales</taxon>
        <taxon>Thelephoraceae</taxon>
        <taxon>Thelephora</taxon>
    </lineage>
</organism>
<dbReference type="AlphaFoldDB" id="A0A9P6L1M5"/>
<gene>
    <name evidence="2" type="ORF">BJ322DRAFT_1089798</name>
</gene>
<accession>A0A9P6L1M5</accession>
<dbReference type="InterPro" id="IPR000719">
    <property type="entry name" value="Prot_kinase_dom"/>
</dbReference>
<name>A0A9P6L1M5_9AGAM</name>
<dbReference type="GO" id="GO:0005524">
    <property type="term" value="F:ATP binding"/>
    <property type="evidence" value="ECO:0007669"/>
    <property type="project" value="InterPro"/>
</dbReference>
<proteinExistence type="predicted"/>
<keyword evidence="3" id="KW-1185">Reference proteome</keyword>
<evidence type="ECO:0000259" key="1">
    <source>
        <dbReference type="PROSITE" id="PS50011"/>
    </source>
</evidence>
<dbReference type="Proteomes" id="UP000736335">
    <property type="component" value="Unassembled WGS sequence"/>
</dbReference>
<protein>
    <recommendedName>
        <fullName evidence="1">Protein kinase domain-containing protein</fullName>
    </recommendedName>
</protein>
<dbReference type="PROSITE" id="PS50011">
    <property type="entry name" value="PROTEIN_KINASE_DOM"/>
    <property type="match status" value="1"/>
</dbReference>
<comment type="caution">
    <text evidence="2">The sequence shown here is derived from an EMBL/GenBank/DDBJ whole genome shotgun (WGS) entry which is preliminary data.</text>
</comment>
<dbReference type="OrthoDB" id="3250989at2759"/>
<dbReference type="GO" id="GO:0004672">
    <property type="term" value="F:protein kinase activity"/>
    <property type="evidence" value="ECO:0007669"/>
    <property type="project" value="InterPro"/>
</dbReference>
<dbReference type="SUPFAM" id="SSF56112">
    <property type="entry name" value="Protein kinase-like (PK-like)"/>
    <property type="match status" value="1"/>
</dbReference>
<feature type="domain" description="Protein kinase" evidence="1">
    <location>
        <begin position="281"/>
        <end position="563"/>
    </location>
</feature>
<evidence type="ECO:0000313" key="2">
    <source>
        <dbReference type="EMBL" id="KAF9779324.1"/>
    </source>
</evidence>
<feature type="non-terminal residue" evidence="2">
    <location>
        <position position="563"/>
    </location>
</feature>
<dbReference type="EMBL" id="WIUZ02000020">
    <property type="protein sequence ID" value="KAF9779324.1"/>
    <property type="molecule type" value="Genomic_DNA"/>
</dbReference>
<reference evidence="2" key="2">
    <citation type="submission" date="2020-11" db="EMBL/GenBank/DDBJ databases">
        <authorList>
            <consortium name="DOE Joint Genome Institute"/>
            <person name="Kuo A."/>
            <person name="Miyauchi S."/>
            <person name="Kiss E."/>
            <person name="Drula E."/>
            <person name="Kohler A."/>
            <person name="Sanchez-Garcia M."/>
            <person name="Andreopoulos B."/>
            <person name="Barry K.W."/>
            <person name="Bonito G."/>
            <person name="Buee M."/>
            <person name="Carver A."/>
            <person name="Chen C."/>
            <person name="Cichocki N."/>
            <person name="Clum A."/>
            <person name="Culley D."/>
            <person name="Crous P.W."/>
            <person name="Fauchery L."/>
            <person name="Girlanda M."/>
            <person name="Hayes R."/>
            <person name="Keri Z."/>
            <person name="Labutti K."/>
            <person name="Lipzen A."/>
            <person name="Lombard V."/>
            <person name="Magnuson J."/>
            <person name="Maillard F."/>
            <person name="Morin E."/>
            <person name="Murat C."/>
            <person name="Nolan M."/>
            <person name="Ohm R."/>
            <person name="Pangilinan J."/>
            <person name="Pereira M."/>
            <person name="Perotto S."/>
            <person name="Peter M."/>
            <person name="Riley R."/>
            <person name="Sitrit Y."/>
            <person name="Stielow B."/>
            <person name="Szollosi G."/>
            <person name="Zifcakova L."/>
            <person name="Stursova M."/>
            <person name="Spatafora J.W."/>
            <person name="Tedersoo L."/>
            <person name="Vaario L.-M."/>
            <person name="Yamada A."/>
            <person name="Yan M."/>
            <person name="Wang P."/>
            <person name="Xu J."/>
            <person name="Bruns T."/>
            <person name="Baldrian P."/>
            <person name="Vilgalys R."/>
            <person name="Henrissat B."/>
            <person name="Grigoriev I.V."/>
            <person name="Hibbett D."/>
            <person name="Nagy L.G."/>
            <person name="Martin F.M."/>
        </authorList>
    </citation>
    <scope>NUCLEOTIDE SEQUENCE</scope>
    <source>
        <strain evidence="2">UH-Tt-Lm1</strain>
    </source>
</reference>
<dbReference type="InterPro" id="IPR011009">
    <property type="entry name" value="Kinase-like_dom_sf"/>
</dbReference>
<reference evidence="2" key="1">
    <citation type="journal article" date="2020" name="Nat. Commun.">
        <title>Large-scale genome sequencing of mycorrhizal fungi provides insights into the early evolution of symbiotic traits.</title>
        <authorList>
            <person name="Miyauchi S."/>
            <person name="Kiss E."/>
            <person name="Kuo A."/>
            <person name="Drula E."/>
            <person name="Kohler A."/>
            <person name="Sanchez-Garcia M."/>
            <person name="Morin E."/>
            <person name="Andreopoulos B."/>
            <person name="Barry K.W."/>
            <person name="Bonito G."/>
            <person name="Buee M."/>
            <person name="Carver A."/>
            <person name="Chen C."/>
            <person name="Cichocki N."/>
            <person name="Clum A."/>
            <person name="Culley D."/>
            <person name="Crous P.W."/>
            <person name="Fauchery L."/>
            <person name="Girlanda M."/>
            <person name="Hayes R.D."/>
            <person name="Keri Z."/>
            <person name="LaButti K."/>
            <person name="Lipzen A."/>
            <person name="Lombard V."/>
            <person name="Magnuson J."/>
            <person name="Maillard F."/>
            <person name="Murat C."/>
            <person name="Nolan M."/>
            <person name="Ohm R.A."/>
            <person name="Pangilinan J."/>
            <person name="Pereira M.F."/>
            <person name="Perotto S."/>
            <person name="Peter M."/>
            <person name="Pfister S."/>
            <person name="Riley R."/>
            <person name="Sitrit Y."/>
            <person name="Stielow J.B."/>
            <person name="Szollosi G."/>
            <person name="Zifcakova L."/>
            <person name="Stursova M."/>
            <person name="Spatafora J.W."/>
            <person name="Tedersoo L."/>
            <person name="Vaario L.M."/>
            <person name="Yamada A."/>
            <person name="Yan M."/>
            <person name="Wang P."/>
            <person name="Xu J."/>
            <person name="Bruns T."/>
            <person name="Baldrian P."/>
            <person name="Vilgalys R."/>
            <person name="Dunand C."/>
            <person name="Henrissat B."/>
            <person name="Grigoriev I.V."/>
            <person name="Hibbett D."/>
            <person name="Nagy L.G."/>
            <person name="Martin F.M."/>
        </authorList>
    </citation>
    <scope>NUCLEOTIDE SEQUENCE</scope>
    <source>
        <strain evidence="2">UH-Tt-Lm1</strain>
    </source>
</reference>
<evidence type="ECO:0000313" key="3">
    <source>
        <dbReference type="Proteomes" id="UP000736335"/>
    </source>
</evidence>